<proteinExistence type="predicted"/>
<dbReference type="AlphaFoldDB" id="A0A1R3KNE0"/>
<feature type="region of interest" description="Disordered" evidence="1">
    <location>
        <begin position="434"/>
        <end position="453"/>
    </location>
</feature>
<comment type="caution">
    <text evidence="2">The sequence shown here is derived from an EMBL/GenBank/DDBJ whole genome shotgun (WGS) entry which is preliminary data.</text>
</comment>
<feature type="compositionally biased region" description="Acidic residues" evidence="1">
    <location>
        <begin position="62"/>
        <end position="73"/>
    </location>
</feature>
<evidence type="ECO:0000313" key="2">
    <source>
        <dbReference type="EMBL" id="OMP08518.1"/>
    </source>
</evidence>
<organism evidence="2 3">
    <name type="scientific">Corchorus olitorius</name>
    <dbReference type="NCBI Taxonomy" id="93759"/>
    <lineage>
        <taxon>Eukaryota</taxon>
        <taxon>Viridiplantae</taxon>
        <taxon>Streptophyta</taxon>
        <taxon>Embryophyta</taxon>
        <taxon>Tracheophyta</taxon>
        <taxon>Spermatophyta</taxon>
        <taxon>Magnoliopsida</taxon>
        <taxon>eudicotyledons</taxon>
        <taxon>Gunneridae</taxon>
        <taxon>Pentapetalae</taxon>
        <taxon>rosids</taxon>
        <taxon>malvids</taxon>
        <taxon>Malvales</taxon>
        <taxon>Malvaceae</taxon>
        <taxon>Grewioideae</taxon>
        <taxon>Apeibeae</taxon>
        <taxon>Corchorus</taxon>
    </lineage>
</organism>
<keyword evidence="3" id="KW-1185">Reference proteome</keyword>
<dbReference type="EMBL" id="AWUE01012674">
    <property type="protein sequence ID" value="OMP08518.1"/>
    <property type="molecule type" value="Genomic_DNA"/>
</dbReference>
<gene>
    <name evidence="2" type="ORF">COLO4_06395</name>
</gene>
<name>A0A1R3KNE0_9ROSI</name>
<accession>A0A1R3KNE0</accession>
<sequence length="513" mass="59484">MESRTIEEKCNRRFLPYLKSRRTILAVELPKATFNTQQIKMSEPNQVNIKFLRECSWTDSDSPTEESEEEIESDIQAIHPRPTPPFRSRLSHRVRLETVDVMESREEASRCLRWNPNVPLGEIVLDRIELWLQIWGLSIEYHNARVAEKLARTAREIIKIDWRYQRPRNIRFLRVRIALDPKQPLAAERYGYPIVTDPQNNFFSNNMRAFLHRASRRTTRVAYGNRGNRDNQLPLLNIEHSQHYERGSSSGTAAQASPPRQEEEPKELQVIPEEVETQELQMINPELVDQETSERDNSIAALGEDLQAQMQSLMLREERGETQQSIESVQEQQDSERTHILETRLEQLEQRFERGYNNLADLDYMQFALNREHARFEHLCGEIVRQSAEMLEGLQNRHMNDPNVQPDDNNVRWISFPQGGAVYTNARLQIENGATEAESSRMGSRRNDQPSLRSNERLEFELNHQMEQHHLNLVESQITSTPTAEECHTATNQGCQTIALMLGTGSPVNPTSA</sequence>
<evidence type="ECO:0000313" key="3">
    <source>
        <dbReference type="Proteomes" id="UP000187203"/>
    </source>
</evidence>
<feature type="region of interest" description="Disordered" evidence="1">
    <location>
        <begin position="243"/>
        <end position="267"/>
    </location>
</feature>
<reference evidence="3" key="1">
    <citation type="submission" date="2013-09" db="EMBL/GenBank/DDBJ databases">
        <title>Corchorus olitorius genome sequencing.</title>
        <authorList>
            <person name="Alam M."/>
            <person name="Haque M.S."/>
            <person name="Islam M.S."/>
            <person name="Emdad E.M."/>
            <person name="Islam M.M."/>
            <person name="Ahmed B."/>
            <person name="Halim A."/>
            <person name="Hossen Q.M.M."/>
            <person name="Hossain M.Z."/>
            <person name="Ahmed R."/>
            <person name="Khan M.M."/>
            <person name="Islam R."/>
            <person name="Rashid M.M."/>
            <person name="Khan S.A."/>
            <person name="Rahman M.S."/>
            <person name="Alam M."/>
            <person name="Yahiya A.S."/>
            <person name="Khan M.S."/>
            <person name="Azam M.S."/>
            <person name="Haque T."/>
            <person name="Lashkar M.Z.H."/>
            <person name="Akhand A.I."/>
            <person name="Morshed G."/>
            <person name="Roy S."/>
            <person name="Uddin K.S."/>
            <person name="Rabeya T."/>
            <person name="Hossain A.S."/>
            <person name="Chowdhury A."/>
            <person name="Snigdha A.R."/>
            <person name="Mortoza M.S."/>
            <person name="Matin S.A."/>
            <person name="Hoque S.M.E."/>
            <person name="Islam M.K."/>
            <person name="Roy D.K."/>
            <person name="Haider R."/>
            <person name="Moosa M.M."/>
            <person name="Elias S.M."/>
            <person name="Hasan A.M."/>
            <person name="Jahan S."/>
            <person name="Shafiuddin M."/>
            <person name="Mahmood N."/>
            <person name="Shommy N.S."/>
        </authorList>
    </citation>
    <scope>NUCLEOTIDE SEQUENCE [LARGE SCALE GENOMIC DNA]</scope>
    <source>
        <strain evidence="3">cv. O-4</strain>
    </source>
</reference>
<dbReference type="Proteomes" id="UP000187203">
    <property type="component" value="Unassembled WGS sequence"/>
</dbReference>
<feature type="region of interest" description="Disordered" evidence="1">
    <location>
        <begin position="58"/>
        <end position="85"/>
    </location>
</feature>
<dbReference type="OrthoDB" id="1690666at2759"/>
<protein>
    <submittedName>
        <fullName evidence="2">Uncharacterized protein</fullName>
    </submittedName>
</protein>
<evidence type="ECO:0000256" key="1">
    <source>
        <dbReference type="SAM" id="MobiDB-lite"/>
    </source>
</evidence>